<feature type="region of interest" description="Disordered" evidence="1">
    <location>
        <begin position="1"/>
        <end position="51"/>
    </location>
</feature>
<protein>
    <submittedName>
        <fullName evidence="2">Predicted protein</fullName>
    </submittedName>
</protein>
<evidence type="ECO:0000313" key="2">
    <source>
        <dbReference type="EMBL" id="BAJ91781.1"/>
    </source>
</evidence>
<feature type="non-terminal residue" evidence="2">
    <location>
        <position position="1"/>
    </location>
</feature>
<accession>F2D9L0</accession>
<feature type="compositionally biased region" description="Basic and acidic residues" evidence="1">
    <location>
        <begin position="1"/>
        <end position="10"/>
    </location>
</feature>
<evidence type="ECO:0000256" key="1">
    <source>
        <dbReference type="SAM" id="MobiDB-lite"/>
    </source>
</evidence>
<proteinExistence type="evidence at transcript level"/>
<name>F2D9L0_HORVV</name>
<dbReference type="EMBL" id="AK360572">
    <property type="protein sequence ID" value="BAJ91781.1"/>
    <property type="molecule type" value="mRNA"/>
</dbReference>
<dbReference type="AlphaFoldDB" id="F2D9L0"/>
<reference evidence="2" key="1">
    <citation type="journal article" date="2011" name="Plant Physiol.">
        <title>Comprehensive sequence analysis of 24,783 barley full-length cDNAs derived from 12 clone libraries.</title>
        <authorList>
            <person name="Matsumoto T."/>
            <person name="Tanaka T."/>
            <person name="Sakai H."/>
            <person name="Amano N."/>
            <person name="Kanamori H."/>
            <person name="Kurita K."/>
            <person name="Kikuta A."/>
            <person name="Kamiya K."/>
            <person name="Yamamoto M."/>
            <person name="Ikawa H."/>
            <person name="Fujii N."/>
            <person name="Hori K."/>
            <person name="Itoh T."/>
            <person name="Sato K."/>
        </authorList>
    </citation>
    <scope>NUCLEOTIDE SEQUENCE</scope>
    <source>
        <tissue evidence="2">Shoot</tissue>
    </source>
</reference>
<organism evidence="2">
    <name type="scientific">Hordeum vulgare subsp. vulgare</name>
    <name type="common">Domesticated barley</name>
    <dbReference type="NCBI Taxonomy" id="112509"/>
    <lineage>
        <taxon>Eukaryota</taxon>
        <taxon>Viridiplantae</taxon>
        <taxon>Streptophyta</taxon>
        <taxon>Embryophyta</taxon>
        <taxon>Tracheophyta</taxon>
        <taxon>Spermatophyta</taxon>
        <taxon>Magnoliopsida</taxon>
        <taxon>Liliopsida</taxon>
        <taxon>Poales</taxon>
        <taxon>Poaceae</taxon>
        <taxon>BOP clade</taxon>
        <taxon>Pooideae</taxon>
        <taxon>Triticodae</taxon>
        <taxon>Triticeae</taxon>
        <taxon>Hordeinae</taxon>
        <taxon>Hordeum</taxon>
    </lineage>
</organism>
<sequence length="195" mass="21252">AEERRGEEGRRKKHPLSYPYPWRGGRGSVDSIRLHGRQLRPPPERQPWRRGRRVAAVGGAGGDGVGAGADGDQLRLLGLLVGAQGVHGRLPAVPQLPGHRVRPRQGVRLVVGAGAALHAAAGGAAPVRRARPRLLRPPVLHPPPLLHARRHPPLPRGVLDLPGSRVQHLLVQHGLLRGLHTQLLRSQPRRRYSFT</sequence>